<gene>
    <name evidence="1" type="ORF">GCM10010246_56310</name>
</gene>
<evidence type="ECO:0000313" key="2">
    <source>
        <dbReference type="Proteomes" id="UP001500253"/>
    </source>
</evidence>
<name>A0ABP5TQL7_9ACTN</name>
<comment type="caution">
    <text evidence="1">The sequence shown here is derived from an EMBL/GenBank/DDBJ whole genome shotgun (WGS) entry which is preliminary data.</text>
</comment>
<evidence type="ECO:0008006" key="3">
    <source>
        <dbReference type="Google" id="ProtNLM"/>
    </source>
</evidence>
<dbReference type="RefSeq" id="WP_346177172.1">
    <property type="nucleotide sequence ID" value="NZ_BAAASD010000029.1"/>
</dbReference>
<proteinExistence type="predicted"/>
<organism evidence="1 2">
    <name type="scientific">Streptomyces cuspidosporus</name>
    <dbReference type="NCBI Taxonomy" id="66882"/>
    <lineage>
        <taxon>Bacteria</taxon>
        <taxon>Bacillati</taxon>
        <taxon>Actinomycetota</taxon>
        <taxon>Actinomycetes</taxon>
        <taxon>Kitasatosporales</taxon>
        <taxon>Streptomycetaceae</taxon>
        <taxon>Streptomyces</taxon>
    </lineage>
</organism>
<protein>
    <recommendedName>
        <fullName evidence="3">DUF3307 domain-containing protein</fullName>
    </recommendedName>
</protein>
<accession>A0ABP5TQL7</accession>
<dbReference type="Proteomes" id="UP001500253">
    <property type="component" value="Unassembled WGS sequence"/>
</dbReference>
<keyword evidence="2" id="KW-1185">Reference proteome</keyword>
<evidence type="ECO:0000313" key="1">
    <source>
        <dbReference type="EMBL" id="GAA2359105.1"/>
    </source>
</evidence>
<sequence length="149" mass="15742">MTPSRAARTAAVLAITDHVHTWADYWGQKDTDAKAKGLAGAEGRAACARHVANHTAHLAAALVAANGLLGLRLRPARLAAGLALAAATHYVADRSAGHWADPEPSTYLVRLAHKRGKQGWVQADPGAGPHLDQAWHRAWHLLAAAVIAR</sequence>
<reference evidence="2" key="1">
    <citation type="journal article" date="2019" name="Int. J. Syst. Evol. Microbiol.">
        <title>The Global Catalogue of Microorganisms (GCM) 10K type strain sequencing project: providing services to taxonomists for standard genome sequencing and annotation.</title>
        <authorList>
            <consortium name="The Broad Institute Genomics Platform"/>
            <consortium name="The Broad Institute Genome Sequencing Center for Infectious Disease"/>
            <person name="Wu L."/>
            <person name="Ma J."/>
        </authorList>
    </citation>
    <scope>NUCLEOTIDE SEQUENCE [LARGE SCALE GENOMIC DNA]</scope>
    <source>
        <strain evidence="2">JCM 4316</strain>
    </source>
</reference>
<dbReference type="EMBL" id="BAAASD010000029">
    <property type="protein sequence ID" value="GAA2359105.1"/>
    <property type="molecule type" value="Genomic_DNA"/>
</dbReference>